<sequence length="141" mass="16590">MNLRTTEYLPTDGYKHPRRQHMTYFEYLCDFGVLSSQQGSKLEQELRKQNLGARKEILVDLVAQDFSQMNFSQLWHFSNRLYQKWAQYHDGHFEDKAQGPESCRKHTCDEKMSTGLTQSVERNATNKEESLDFDENCDGLN</sequence>
<evidence type="ECO:0000313" key="3">
    <source>
        <dbReference type="Proteomes" id="UP001295684"/>
    </source>
</evidence>
<dbReference type="AlphaFoldDB" id="A0AAD2D149"/>
<gene>
    <name evidence="2" type="ORF">ECRASSUSDP1_LOCUS17846</name>
</gene>
<feature type="compositionally biased region" description="Acidic residues" evidence="1">
    <location>
        <begin position="131"/>
        <end position="141"/>
    </location>
</feature>
<comment type="caution">
    <text evidence="2">The sequence shown here is derived from an EMBL/GenBank/DDBJ whole genome shotgun (WGS) entry which is preliminary data.</text>
</comment>
<dbReference type="EMBL" id="CAMPGE010018037">
    <property type="protein sequence ID" value="CAI2376476.1"/>
    <property type="molecule type" value="Genomic_DNA"/>
</dbReference>
<organism evidence="2 3">
    <name type="scientific">Euplotes crassus</name>
    <dbReference type="NCBI Taxonomy" id="5936"/>
    <lineage>
        <taxon>Eukaryota</taxon>
        <taxon>Sar</taxon>
        <taxon>Alveolata</taxon>
        <taxon>Ciliophora</taxon>
        <taxon>Intramacronucleata</taxon>
        <taxon>Spirotrichea</taxon>
        <taxon>Hypotrichia</taxon>
        <taxon>Euplotida</taxon>
        <taxon>Euplotidae</taxon>
        <taxon>Moneuplotes</taxon>
    </lineage>
</organism>
<name>A0AAD2D149_EUPCR</name>
<dbReference type="Proteomes" id="UP001295684">
    <property type="component" value="Unassembled WGS sequence"/>
</dbReference>
<evidence type="ECO:0000313" key="2">
    <source>
        <dbReference type="EMBL" id="CAI2376476.1"/>
    </source>
</evidence>
<reference evidence="2" key="1">
    <citation type="submission" date="2023-07" db="EMBL/GenBank/DDBJ databases">
        <authorList>
            <consortium name="AG Swart"/>
            <person name="Singh M."/>
            <person name="Singh A."/>
            <person name="Seah K."/>
            <person name="Emmerich C."/>
        </authorList>
    </citation>
    <scope>NUCLEOTIDE SEQUENCE</scope>
    <source>
        <strain evidence="2">DP1</strain>
    </source>
</reference>
<proteinExistence type="predicted"/>
<protein>
    <submittedName>
        <fullName evidence="2">Uncharacterized protein</fullName>
    </submittedName>
</protein>
<accession>A0AAD2D149</accession>
<feature type="region of interest" description="Disordered" evidence="1">
    <location>
        <begin position="122"/>
        <end position="141"/>
    </location>
</feature>
<keyword evidence="3" id="KW-1185">Reference proteome</keyword>
<evidence type="ECO:0000256" key="1">
    <source>
        <dbReference type="SAM" id="MobiDB-lite"/>
    </source>
</evidence>